<dbReference type="PANTHER" id="PTHR23282:SF101">
    <property type="entry name" value="MAM DOMAIN-CONTAINING PROTEIN"/>
    <property type="match status" value="1"/>
</dbReference>
<comment type="caution">
    <text evidence="4">The sequence shown here is derived from an EMBL/GenBank/DDBJ whole genome shotgun (WGS) entry which is preliminary data.</text>
</comment>
<dbReference type="EMBL" id="CAJNOK010001644">
    <property type="protein sequence ID" value="CAF0822642.1"/>
    <property type="molecule type" value="Genomic_DNA"/>
</dbReference>
<evidence type="ECO:0000313" key="4">
    <source>
        <dbReference type="EMBL" id="CAF1116553.1"/>
    </source>
</evidence>
<accession>A0A814QAK9</accession>
<feature type="chain" id="PRO_5036225629" description="MAM domain-containing protein" evidence="1">
    <location>
        <begin position="19"/>
        <end position="311"/>
    </location>
</feature>
<dbReference type="PROSITE" id="PS50060">
    <property type="entry name" value="MAM_2"/>
    <property type="match status" value="2"/>
</dbReference>
<dbReference type="AlphaFoldDB" id="A0A814QAK9"/>
<dbReference type="OrthoDB" id="10063783at2759"/>
<dbReference type="InterPro" id="IPR000998">
    <property type="entry name" value="MAM_dom"/>
</dbReference>
<evidence type="ECO:0000259" key="2">
    <source>
        <dbReference type="PROSITE" id="PS50060"/>
    </source>
</evidence>
<dbReference type="Proteomes" id="UP000663829">
    <property type="component" value="Unassembled WGS sequence"/>
</dbReference>
<keyword evidence="1" id="KW-0732">Signal</keyword>
<keyword evidence="7" id="KW-1185">Reference proteome</keyword>
<evidence type="ECO:0000313" key="7">
    <source>
        <dbReference type="Proteomes" id="UP000663829"/>
    </source>
</evidence>
<feature type="domain" description="MAM" evidence="2">
    <location>
        <begin position="87"/>
        <end position="251"/>
    </location>
</feature>
<dbReference type="GO" id="GO:0016020">
    <property type="term" value="C:membrane"/>
    <property type="evidence" value="ECO:0007669"/>
    <property type="project" value="InterPro"/>
</dbReference>
<reference evidence="4" key="1">
    <citation type="submission" date="2021-02" db="EMBL/GenBank/DDBJ databases">
        <authorList>
            <person name="Nowell W R."/>
        </authorList>
    </citation>
    <scope>NUCLEOTIDE SEQUENCE</scope>
</reference>
<dbReference type="SMART" id="SM00137">
    <property type="entry name" value="MAM"/>
    <property type="match status" value="1"/>
</dbReference>
<dbReference type="InterPro" id="IPR051560">
    <property type="entry name" value="MAM_domain-containing"/>
</dbReference>
<dbReference type="Proteomes" id="UP000681722">
    <property type="component" value="Unassembled WGS sequence"/>
</dbReference>
<dbReference type="InterPro" id="IPR013320">
    <property type="entry name" value="ConA-like_dom_sf"/>
</dbReference>
<proteinExistence type="predicted"/>
<sequence length="311" mass="35050">MLVLLSLLDSNIRCSCQATNDSVQEVSCSFELDFCQWNHDLTADLNWVRHNGSTPSADTGPQSDIAVDELRLSDGECPEIIPEIHNGNCSFERNLCDWTHDPTAQFSWTRQYGETHSFETGPVTGADNSSAYIFIEASFPQKICDRAGLMSPLIVRPTTTSGAQCFSFFYHMYGINIGSLLIWTIENMTTSAEETLIWQQHGAQGNEWLIKRINLWPTADYYFRIDGYVGDGFEGDIAVDEITLFDGECTEAIVDGKTGKVFLLTTIKLGYWLYIPHIIAAMYDWWQKNVRPIYGALSTVKVLTVYVSWGQ</sequence>
<evidence type="ECO:0000313" key="3">
    <source>
        <dbReference type="EMBL" id="CAF0822642.1"/>
    </source>
</evidence>
<dbReference type="EMBL" id="CAJNOQ010005921">
    <property type="protein sequence ID" value="CAF1116553.1"/>
    <property type="molecule type" value="Genomic_DNA"/>
</dbReference>
<dbReference type="Pfam" id="PF00629">
    <property type="entry name" value="MAM"/>
    <property type="match status" value="1"/>
</dbReference>
<evidence type="ECO:0000256" key="1">
    <source>
        <dbReference type="SAM" id="SignalP"/>
    </source>
</evidence>
<dbReference type="Gene3D" id="2.60.120.200">
    <property type="match status" value="2"/>
</dbReference>
<organism evidence="4 7">
    <name type="scientific">Didymodactylos carnosus</name>
    <dbReference type="NCBI Taxonomy" id="1234261"/>
    <lineage>
        <taxon>Eukaryota</taxon>
        <taxon>Metazoa</taxon>
        <taxon>Spiralia</taxon>
        <taxon>Gnathifera</taxon>
        <taxon>Rotifera</taxon>
        <taxon>Eurotatoria</taxon>
        <taxon>Bdelloidea</taxon>
        <taxon>Philodinida</taxon>
        <taxon>Philodinidae</taxon>
        <taxon>Didymodactylos</taxon>
    </lineage>
</organism>
<protein>
    <recommendedName>
        <fullName evidence="2">MAM domain-containing protein</fullName>
    </recommendedName>
</protein>
<dbReference type="Proteomes" id="UP000677228">
    <property type="component" value="Unassembled WGS sequence"/>
</dbReference>
<dbReference type="SUPFAM" id="SSF49899">
    <property type="entry name" value="Concanavalin A-like lectins/glucanases"/>
    <property type="match status" value="2"/>
</dbReference>
<dbReference type="PANTHER" id="PTHR23282">
    <property type="entry name" value="APICAL ENDOSOMAL GLYCOPROTEIN PRECURSOR"/>
    <property type="match status" value="1"/>
</dbReference>
<feature type="domain" description="MAM" evidence="2">
    <location>
        <begin position="26"/>
        <end position="64"/>
    </location>
</feature>
<dbReference type="CDD" id="cd06263">
    <property type="entry name" value="MAM"/>
    <property type="match status" value="1"/>
</dbReference>
<evidence type="ECO:0000313" key="6">
    <source>
        <dbReference type="EMBL" id="CAF3880376.1"/>
    </source>
</evidence>
<feature type="signal peptide" evidence="1">
    <location>
        <begin position="1"/>
        <end position="18"/>
    </location>
</feature>
<dbReference type="Proteomes" id="UP000682733">
    <property type="component" value="Unassembled WGS sequence"/>
</dbReference>
<name>A0A814QAK9_9BILA</name>
<dbReference type="EMBL" id="CAJOBC010005921">
    <property type="protein sequence ID" value="CAF3880376.1"/>
    <property type="molecule type" value="Genomic_DNA"/>
</dbReference>
<gene>
    <name evidence="4" type="ORF">GPM918_LOCUS19483</name>
    <name evidence="3" type="ORF">OVA965_LOCUS5727</name>
    <name evidence="6" type="ORF">SRO942_LOCUS19480</name>
    <name evidence="5" type="ORF">TMI583_LOCUS5724</name>
</gene>
<evidence type="ECO:0000313" key="5">
    <source>
        <dbReference type="EMBL" id="CAF3606968.1"/>
    </source>
</evidence>
<dbReference type="EMBL" id="CAJOBA010001644">
    <property type="protein sequence ID" value="CAF3606968.1"/>
    <property type="molecule type" value="Genomic_DNA"/>
</dbReference>